<dbReference type="KEGG" id="bcoh:BC6307_15240"/>
<name>A0A223KT70_9BACI</name>
<dbReference type="AlphaFoldDB" id="A0A223KT70"/>
<dbReference type="EMBL" id="CP018866">
    <property type="protein sequence ID" value="AST92548.1"/>
    <property type="molecule type" value="Genomic_DNA"/>
</dbReference>
<dbReference type="RefSeq" id="WP_066419217.1">
    <property type="nucleotide sequence ID" value="NZ_CP018866.1"/>
</dbReference>
<dbReference type="Proteomes" id="UP000215224">
    <property type="component" value="Chromosome"/>
</dbReference>
<proteinExistence type="predicted"/>
<keyword evidence="2" id="KW-1185">Reference proteome</keyword>
<evidence type="ECO:0000313" key="1">
    <source>
        <dbReference type="EMBL" id="AST92548.1"/>
    </source>
</evidence>
<reference evidence="1 2" key="1">
    <citation type="submission" date="2016-12" db="EMBL/GenBank/DDBJ databases">
        <title>The whole genome sequencing and assembly of Bacillus cohnii DSM 6307T strain.</title>
        <authorList>
            <person name="Lee Y.-J."/>
            <person name="Yi H."/>
            <person name="Bahn Y.-S."/>
            <person name="Kim J.F."/>
            <person name="Lee D.-W."/>
        </authorList>
    </citation>
    <scope>NUCLEOTIDE SEQUENCE [LARGE SCALE GENOMIC DNA]</scope>
    <source>
        <strain evidence="1 2">DSM 6307</strain>
    </source>
</reference>
<accession>A0A223KT70</accession>
<protein>
    <submittedName>
        <fullName evidence="1">Uncharacterized protein</fullName>
    </submittedName>
</protein>
<dbReference type="STRING" id="1314751.GCA_001591425_03541"/>
<gene>
    <name evidence="1" type="ORF">BC6307_15240</name>
</gene>
<organism evidence="1 2">
    <name type="scientific">Sutcliffiella cohnii</name>
    <dbReference type="NCBI Taxonomy" id="33932"/>
    <lineage>
        <taxon>Bacteria</taxon>
        <taxon>Bacillati</taxon>
        <taxon>Bacillota</taxon>
        <taxon>Bacilli</taxon>
        <taxon>Bacillales</taxon>
        <taxon>Bacillaceae</taxon>
        <taxon>Sutcliffiella</taxon>
    </lineage>
</organism>
<sequence>MNSLIRIILMAAGTYALYQNRYKIMNYLLGISSIRRFAVTFGMDLPFVRDRFMSAIFRA</sequence>
<evidence type="ECO:0000313" key="2">
    <source>
        <dbReference type="Proteomes" id="UP000215224"/>
    </source>
</evidence>